<keyword evidence="8 13" id="KW-0732">Signal</keyword>
<evidence type="ECO:0000256" key="5">
    <source>
        <dbReference type="ARBA" id="ARBA00001973"/>
    </source>
</evidence>
<reference evidence="17 19" key="1">
    <citation type="journal article" date="2017" name="Nature">
        <title>The sunflower genome provides insights into oil metabolism, flowering and Asterid evolution.</title>
        <authorList>
            <person name="Badouin H."/>
            <person name="Gouzy J."/>
            <person name="Grassa C.J."/>
            <person name="Murat F."/>
            <person name="Staton S.E."/>
            <person name="Cottret L."/>
            <person name="Lelandais-Briere C."/>
            <person name="Owens G.L."/>
            <person name="Carrere S."/>
            <person name="Mayjonade B."/>
            <person name="Legrand L."/>
            <person name="Gill N."/>
            <person name="Kane N.C."/>
            <person name="Bowers J.E."/>
            <person name="Hubner S."/>
            <person name="Bellec A."/>
            <person name="Berard A."/>
            <person name="Berges H."/>
            <person name="Blanchet N."/>
            <person name="Boniface M.C."/>
            <person name="Brunel D."/>
            <person name="Catrice O."/>
            <person name="Chaidir N."/>
            <person name="Claudel C."/>
            <person name="Donnadieu C."/>
            <person name="Faraut T."/>
            <person name="Fievet G."/>
            <person name="Helmstetter N."/>
            <person name="King M."/>
            <person name="Knapp S.J."/>
            <person name="Lai Z."/>
            <person name="Le Paslier M.C."/>
            <person name="Lippi Y."/>
            <person name="Lorenzon L."/>
            <person name="Mandel J.R."/>
            <person name="Marage G."/>
            <person name="Marchand G."/>
            <person name="Marquand E."/>
            <person name="Bret-Mestries E."/>
            <person name="Morien E."/>
            <person name="Nambeesan S."/>
            <person name="Nguyen T."/>
            <person name="Pegot-Espagnet P."/>
            <person name="Pouilly N."/>
            <person name="Raftis F."/>
            <person name="Sallet E."/>
            <person name="Schiex T."/>
            <person name="Thomas J."/>
            <person name="Vandecasteele C."/>
            <person name="Vares D."/>
            <person name="Vear F."/>
            <person name="Vautrin S."/>
            <person name="Crespi M."/>
            <person name="Mangin B."/>
            <person name="Burke J.M."/>
            <person name="Salse J."/>
            <person name="Munos S."/>
            <person name="Vincourt P."/>
            <person name="Rieseberg L.H."/>
            <person name="Langlade N.B."/>
        </authorList>
    </citation>
    <scope>NUCLEOTIDE SEQUENCE [LARGE SCALE GENOMIC DNA]</scope>
    <source>
        <strain evidence="19">cv. SF193</strain>
        <tissue evidence="17">Leaves</tissue>
    </source>
</reference>
<accession>A0A251SIF3</accession>
<keyword evidence="11" id="KW-0408">Iron</keyword>
<keyword evidence="19" id="KW-1185">Reference proteome</keyword>
<comment type="similarity">
    <text evidence="6 13">Belongs to the metallophosphoesterase superfamily. Purple acid phosphatase family.</text>
</comment>
<dbReference type="SUPFAM" id="SSF49363">
    <property type="entry name" value="Purple acid phosphatase, N-terminal domain"/>
    <property type="match status" value="1"/>
</dbReference>
<protein>
    <recommendedName>
        <fullName evidence="13">Purple acid phosphatase</fullName>
        <ecNumber evidence="13">3.1.3.2</ecNumber>
    </recommendedName>
</protein>
<evidence type="ECO:0000256" key="3">
    <source>
        <dbReference type="ARBA" id="ARBA00001947"/>
    </source>
</evidence>
<keyword evidence="9 13" id="KW-0378">Hydrolase</keyword>
<feature type="domain" description="Purple acid phosphatase C-terminal" evidence="15">
    <location>
        <begin position="383"/>
        <end position="440"/>
    </location>
</feature>
<comment type="catalytic activity">
    <reaction evidence="1 13">
        <text>a phosphate monoester + H2O = an alcohol + phosphate</text>
        <dbReference type="Rhea" id="RHEA:15017"/>
        <dbReference type="ChEBI" id="CHEBI:15377"/>
        <dbReference type="ChEBI" id="CHEBI:30879"/>
        <dbReference type="ChEBI" id="CHEBI:43474"/>
        <dbReference type="ChEBI" id="CHEBI:67140"/>
        <dbReference type="EC" id="3.1.3.2"/>
    </reaction>
</comment>
<proteinExistence type="inferred from homology"/>
<dbReference type="InterPro" id="IPR041792">
    <property type="entry name" value="MPP_PAP"/>
</dbReference>
<evidence type="ECO:0000256" key="10">
    <source>
        <dbReference type="ARBA" id="ARBA00022833"/>
    </source>
</evidence>
<dbReference type="InterPro" id="IPR025733">
    <property type="entry name" value="PAPs_C"/>
</dbReference>
<feature type="domain" description="Calcineurin-like phosphoesterase" evidence="14">
    <location>
        <begin position="160"/>
        <end position="357"/>
    </location>
</feature>
<evidence type="ECO:0000259" key="15">
    <source>
        <dbReference type="Pfam" id="PF14008"/>
    </source>
</evidence>
<dbReference type="EMBL" id="MNCJ02000329">
    <property type="protein sequence ID" value="KAF5768979.1"/>
    <property type="molecule type" value="Genomic_DNA"/>
</dbReference>
<comment type="cofactor">
    <cofactor evidence="2">
        <name>Mn(2+)</name>
        <dbReference type="ChEBI" id="CHEBI:29035"/>
    </cofactor>
</comment>
<dbReference type="AlphaFoldDB" id="A0A251SIF3"/>
<dbReference type="EC" id="3.1.3.2" evidence="13"/>
<dbReference type="InterPro" id="IPR029052">
    <property type="entry name" value="Metallo-depent_PP-like"/>
</dbReference>
<evidence type="ECO:0000313" key="17">
    <source>
        <dbReference type="EMBL" id="KAF5768979.1"/>
    </source>
</evidence>
<evidence type="ECO:0000256" key="1">
    <source>
        <dbReference type="ARBA" id="ARBA00000032"/>
    </source>
</evidence>
<reference evidence="18" key="2">
    <citation type="submission" date="2017-02" db="EMBL/GenBank/DDBJ databases">
        <title>Sunflower complete genome.</title>
        <authorList>
            <person name="Langlade N."/>
            <person name="Munos S."/>
        </authorList>
    </citation>
    <scope>NUCLEOTIDE SEQUENCE [LARGE SCALE GENOMIC DNA]</scope>
    <source>
        <tissue evidence="18">Leaves</tissue>
    </source>
</reference>
<dbReference type="GO" id="GO:0003993">
    <property type="term" value="F:acid phosphatase activity"/>
    <property type="evidence" value="ECO:0000318"/>
    <property type="project" value="GO_Central"/>
</dbReference>
<gene>
    <name evidence="18" type="primary">ATPAP25</name>
    <name evidence="18" type="ORF">HannXRQ_Chr14g0441511</name>
    <name evidence="17" type="ORF">HanXRQr2_Chr14g0642881</name>
</gene>
<sequence length="465" mass="53603">MWCLVTLLSFLLLNGVSEAGRTSSYVREALPSLEIPKEDFPPPSGYNAPEQVHITQGDYIGRSMIVSWVTPLEDQPKFVTYWEANEKKSVETNGGIKRNRAHAITTTYRYYNYSSAYIHHATIKRLKYNTKYIYELGNGNGTRKFWFTTPPEVGPDVPYTFGIIGDLGQTQASNQTLEHYLACGKGQTMLFLGDFSYADVHPFHDNEKWDTFGRFIEKSSAYEPWIYVPGNHELDLAPEIGEHTLFKPYKHRYHVPFRASGSTSPLWYSIKRASTHIIVLSSYSAFSIYTPQYRWLKDELPKVNRTETPWLIVLMHSPMYNSNNYHFMEGETMRVVFEPWFVKYKVDLVFAGHVHSYERSERVSNIQYNITEGISSPVKDPSAPVYLTVGDGGNIEGIADSFIEHQPSYSAFREASFGHALLQIKNRTHAFYSWHRNQDNVPIAGDSIWFYNRYWFPKEETSSNA</sequence>
<dbReference type="GO" id="GO:0009505">
    <property type="term" value="C:plant-type cell wall"/>
    <property type="evidence" value="ECO:0000318"/>
    <property type="project" value="GO_Central"/>
</dbReference>
<evidence type="ECO:0000256" key="11">
    <source>
        <dbReference type="ARBA" id="ARBA00023004"/>
    </source>
</evidence>
<dbReference type="Proteomes" id="UP000215914">
    <property type="component" value="Chromosome 14"/>
</dbReference>
<dbReference type="FunFam" id="3.60.21.10:FF:000034">
    <property type="entry name" value="Fe(3+)-Zn(2+) purple acid phosphatase"/>
    <property type="match status" value="1"/>
</dbReference>
<dbReference type="InterPro" id="IPR015914">
    <property type="entry name" value="PAPs_N"/>
</dbReference>
<evidence type="ECO:0000256" key="12">
    <source>
        <dbReference type="ARBA" id="ARBA00023180"/>
    </source>
</evidence>
<dbReference type="InterPro" id="IPR008963">
    <property type="entry name" value="Purple_acid_Pase-like_N"/>
</dbReference>
<feature type="signal peptide" evidence="13">
    <location>
        <begin position="1"/>
        <end position="19"/>
    </location>
</feature>
<dbReference type="PANTHER" id="PTHR22953:SF120">
    <property type="entry name" value="PURPLE ACID PHOSPHATASE 11-RELATED"/>
    <property type="match status" value="1"/>
</dbReference>
<evidence type="ECO:0000256" key="4">
    <source>
        <dbReference type="ARBA" id="ARBA00001962"/>
    </source>
</evidence>
<dbReference type="EMBL" id="CM007903">
    <property type="protein sequence ID" value="OTF98065.1"/>
    <property type="molecule type" value="Genomic_DNA"/>
</dbReference>
<dbReference type="FunCoup" id="A0A251SIF3">
    <property type="interactions" value="62"/>
</dbReference>
<dbReference type="SUPFAM" id="SSF56300">
    <property type="entry name" value="Metallo-dependent phosphatases"/>
    <property type="match status" value="1"/>
</dbReference>
<evidence type="ECO:0000256" key="6">
    <source>
        <dbReference type="ARBA" id="ARBA00008723"/>
    </source>
</evidence>
<organism evidence="18 19">
    <name type="scientific">Helianthus annuus</name>
    <name type="common">Common sunflower</name>
    <dbReference type="NCBI Taxonomy" id="4232"/>
    <lineage>
        <taxon>Eukaryota</taxon>
        <taxon>Viridiplantae</taxon>
        <taxon>Streptophyta</taxon>
        <taxon>Embryophyta</taxon>
        <taxon>Tracheophyta</taxon>
        <taxon>Spermatophyta</taxon>
        <taxon>Magnoliopsida</taxon>
        <taxon>eudicotyledons</taxon>
        <taxon>Gunneridae</taxon>
        <taxon>Pentapetalae</taxon>
        <taxon>asterids</taxon>
        <taxon>campanulids</taxon>
        <taxon>Asterales</taxon>
        <taxon>Asteraceae</taxon>
        <taxon>Asteroideae</taxon>
        <taxon>Heliantheae alliance</taxon>
        <taxon>Heliantheae</taxon>
        <taxon>Helianthus</taxon>
    </lineage>
</organism>
<dbReference type="Gene3D" id="3.60.21.10">
    <property type="match status" value="1"/>
</dbReference>
<feature type="chain" id="PRO_5041477554" description="Purple acid phosphatase" evidence="13">
    <location>
        <begin position="20"/>
        <end position="465"/>
    </location>
</feature>
<dbReference type="Gene3D" id="2.60.40.380">
    <property type="entry name" value="Purple acid phosphatase-like, N-terminal"/>
    <property type="match status" value="1"/>
</dbReference>
<dbReference type="InParanoid" id="A0A251SIF3"/>
<dbReference type="Pfam" id="PF16656">
    <property type="entry name" value="Pur_ac_phosph_N"/>
    <property type="match status" value="1"/>
</dbReference>
<comment type="cofactor">
    <cofactor evidence="5">
        <name>Cu(2+)</name>
        <dbReference type="ChEBI" id="CHEBI:29036"/>
    </cofactor>
</comment>
<keyword evidence="12" id="KW-0325">Glycoprotein</keyword>
<dbReference type="PANTHER" id="PTHR22953">
    <property type="entry name" value="ACID PHOSPHATASE RELATED"/>
    <property type="match status" value="1"/>
</dbReference>
<dbReference type="OMA" id="YGNHDME"/>
<keyword evidence="10" id="KW-0862">Zinc</keyword>
<dbReference type="InterPro" id="IPR004843">
    <property type="entry name" value="Calcineurin-like_PHP"/>
</dbReference>
<dbReference type="GO" id="GO:0046872">
    <property type="term" value="F:metal ion binding"/>
    <property type="evidence" value="ECO:0007669"/>
    <property type="project" value="UniProtKB-KW"/>
</dbReference>
<name>A0A251SIF3_HELAN</name>
<comment type="cofactor">
    <cofactor evidence="3">
        <name>Zn(2+)</name>
        <dbReference type="ChEBI" id="CHEBI:29105"/>
    </cofactor>
</comment>
<evidence type="ECO:0000259" key="14">
    <source>
        <dbReference type="Pfam" id="PF00149"/>
    </source>
</evidence>
<evidence type="ECO:0000313" key="19">
    <source>
        <dbReference type="Proteomes" id="UP000215914"/>
    </source>
</evidence>
<dbReference type="Gramene" id="mRNA:HanXRQr2_Chr14g0642881">
    <property type="protein sequence ID" value="mRNA:HanXRQr2_Chr14g0642881"/>
    <property type="gene ID" value="HanXRQr2_Chr14g0642881"/>
</dbReference>
<evidence type="ECO:0000313" key="18">
    <source>
        <dbReference type="EMBL" id="OTF98065.1"/>
    </source>
</evidence>
<comment type="cofactor">
    <cofactor evidence="4">
        <name>Fe cation</name>
        <dbReference type="ChEBI" id="CHEBI:24875"/>
    </cofactor>
</comment>
<dbReference type="OrthoDB" id="45007at2759"/>
<reference evidence="17" key="3">
    <citation type="submission" date="2020-06" db="EMBL/GenBank/DDBJ databases">
        <title>Helianthus annuus Genome sequencing and assembly Release 2.</title>
        <authorList>
            <person name="Gouzy J."/>
            <person name="Langlade N."/>
            <person name="Munos S."/>
        </authorList>
    </citation>
    <scope>NUCLEOTIDE SEQUENCE</scope>
    <source>
        <tissue evidence="17">Leaves</tissue>
    </source>
</reference>
<evidence type="ECO:0000256" key="9">
    <source>
        <dbReference type="ARBA" id="ARBA00022801"/>
    </source>
</evidence>
<dbReference type="FunFam" id="2.60.40.380:FF:000001">
    <property type="entry name" value="Fe(3+)-Zn(2+) purple acid phosphatase"/>
    <property type="match status" value="1"/>
</dbReference>
<evidence type="ECO:0000259" key="16">
    <source>
        <dbReference type="Pfam" id="PF16656"/>
    </source>
</evidence>
<dbReference type="GO" id="GO:0016036">
    <property type="term" value="P:cellular response to phosphate starvation"/>
    <property type="evidence" value="ECO:0000318"/>
    <property type="project" value="GO_Central"/>
</dbReference>
<evidence type="ECO:0000256" key="13">
    <source>
        <dbReference type="RuleBase" id="RU361203"/>
    </source>
</evidence>
<evidence type="ECO:0000256" key="2">
    <source>
        <dbReference type="ARBA" id="ARBA00001936"/>
    </source>
</evidence>
<keyword evidence="7" id="KW-0479">Metal-binding</keyword>
<dbReference type="Pfam" id="PF00149">
    <property type="entry name" value="Metallophos"/>
    <property type="match status" value="1"/>
</dbReference>
<evidence type="ECO:0000256" key="8">
    <source>
        <dbReference type="ARBA" id="ARBA00022729"/>
    </source>
</evidence>
<dbReference type="CDD" id="cd00839">
    <property type="entry name" value="MPP_PAPs"/>
    <property type="match status" value="1"/>
</dbReference>
<feature type="domain" description="Purple acid phosphatase N-terminal" evidence="16">
    <location>
        <begin position="49"/>
        <end position="149"/>
    </location>
</feature>
<dbReference type="Pfam" id="PF14008">
    <property type="entry name" value="Metallophos_C"/>
    <property type="match status" value="1"/>
</dbReference>
<evidence type="ECO:0000256" key="7">
    <source>
        <dbReference type="ARBA" id="ARBA00022723"/>
    </source>
</evidence>
<dbReference type="InterPro" id="IPR039331">
    <property type="entry name" value="PAPs-like"/>
</dbReference>